<dbReference type="PROSITE" id="PS50943">
    <property type="entry name" value="HTH_CROC1"/>
    <property type="match status" value="1"/>
</dbReference>
<name>A0A7X9FPD3_9DELT</name>
<dbReference type="EMBL" id="JAAZON010000057">
    <property type="protein sequence ID" value="NMC61832.1"/>
    <property type="molecule type" value="Genomic_DNA"/>
</dbReference>
<evidence type="ECO:0000256" key="1">
    <source>
        <dbReference type="SAM" id="MobiDB-lite"/>
    </source>
</evidence>
<dbReference type="InterPro" id="IPR001387">
    <property type="entry name" value="Cro/C1-type_HTH"/>
</dbReference>
<feature type="domain" description="HTH cro/C1-type" evidence="2">
    <location>
        <begin position="23"/>
        <end position="78"/>
    </location>
</feature>
<dbReference type="InterPro" id="IPR010982">
    <property type="entry name" value="Lambda_DNA-bd_dom_sf"/>
</dbReference>
<evidence type="ECO:0000313" key="4">
    <source>
        <dbReference type="Proteomes" id="UP000524246"/>
    </source>
</evidence>
<feature type="region of interest" description="Disordered" evidence="1">
    <location>
        <begin position="84"/>
        <end position="122"/>
    </location>
</feature>
<protein>
    <submittedName>
        <fullName evidence="3">Helix-turn-helix transcriptional regulator</fullName>
    </submittedName>
</protein>
<evidence type="ECO:0000313" key="3">
    <source>
        <dbReference type="EMBL" id="NMC61832.1"/>
    </source>
</evidence>
<gene>
    <name evidence="3" type="ORF">GYA55_01550</name>
</gene>
<dbReference type="SUPFAM" id="SSF47413">
    <property type="entry name" value="lambda repressor-like DNA-binding domains"/>
    <property type="match status" value="1"/>
</dbReference>
<reference evidence="3 4" key="1">
    <citation type="journal article" date="2020" name="Biotechnol. Biofuels">
        <title>New insights from the biogas microbiome by comprehensive genome-resolved metagenomics of nearly 1600 species originating from multiple anaerobic digesters.</title>
        <authorList>
            <person name="Campanaro S."/>
            <person name="Treu L."/>
            <person name="Rodriguez-R L.M."/>
            <person name="Kovalovszki A."/>
            <person name="Ziels R.M."/>
            <person name="Maus I."/>
            <person name="Zhu X."/>
            <person name="Kougias P.G."/>
            <person name="Basile A."/>
            <person name="Luo G."/>
            <person name="Schluter A."/>
            <person name="Konstantinidis K.T."/>
            <person name="Angelidaki I."/>
        </authorList>
    </citation>
    <scope>NUCLEOTIDE SEQUENCE [LARGE SCALE GENOMIC DNA]</scope>
    <source>
        <strain evidence="3">AS27yjCOA_65</strain>
    </source>
</reference>
<dbReference type="AlphaFoldDB" id="A0A7X9FPD3"/>
<accession>A0A7X9FPD3</accession>
<dbReference type="Proteomes" id="UP000524246">
    <property type="component" value="Unassembled WGS sequence"/>
</dbReference>
<dbReference type="CDD" id="cd00093">
    <property type="entry name" value="HTH_XRE"/>
    <property type="match status" value="1"/>
</dbReference>
<dbReference type="Gene3D" id="1.10.260.40">
    <property type="entry name" value="lambda repressor-like DNA-binding domains"/>
    <property type="match status" value="1"/>
</dbReference>
<proteinExistence type="predicted"/>
<organism evidence="3 4">
    <name type="scientific">SAR324 cluster bacterium</name>
    <dbReference type="NCBI Taxonomy" id="2024889"/>
    <lineage>
        <taxon>Bacteria</taxon>
        <taxon>Deltaproteobacteria</taxon>
        <taxon>SAR324 cluster</taxon>
    </lineage>
</organism>
<dbReference type="SMART" id="SM00530">
    <property type="entry name" value="HTH_XRE"/>
    <property type="match status" value="1"/>
</dbReference>
<evidence type="ECO:0000259" key="2">
    <source>
        <dbReference type="PROSITE" id="PS50943"/>
    </source>
</evidence>
<dbReference type="Pfam" id="PF01381">
    <property type="entry name" value="HTH_3"/>
    <property type="match status" value="1"/>
</dbReference>
<sequence>MPNTIDFSIATGDQIEGFLCSQLKKNRLTRNFTQAQLAKDSGVAIGTIRRLEEGKGVTLNTFIRVMMALDIQQNLETLLPDPAIRPIERVNTGGSERKRARPKQSDNENSTWVWGDESGDTK</sequence>
<dbReference type="GO" id="GO:0003677">
    <property type="term" value="F:DNA binding"/>
    <property type="evidence" value="ECO:0007669"/>
    <property type="project" value="InterPro"/>
</dbReference>
<comment type="caution">
    <text evidence="3">The sequence shown here is derived from an EMBL/GenBank/DDBJ whole genome shotgun (WGS) entry which is preliminary data.</text>
</comment>